<dbReference type="PROSITE" id="PS50109">
    <property type="entry name" value="HIS_KIN"/>
    <property type="match status" value="1"/>
</dbReference>
<evidence type="ECO:0000313" key="9">
    <source>
        <dbReference type="EMBL" id="SMB91029.1"/>
    </source>
</evidence>
<proteinExistence type="predicted"/>
<evidence type="ECO:0000256" key="6">
    <source>
        <dbReference type="ARBA" id="ARBA00023012"/>
    </source>
</evidence>
<dbReference type="InterPro" id="IPR036097">
    <property type="entry name" value="HisK_dim/P_sf"/>
</dbReference>
<evidence type="ECO:0000256" key="7">
    <source>
        <dbReference type="SAM" id="Phobius"/>
    </source>
</evidence>
<comment type="catalytic activity">
    <reaction evidence="1">
        <text>ATP + protein L-histidine = ADP + protein N-phospho-L-histidine.</text>
        <dbReference type="EC" id="2.7.13.3"/>
    </reaction>
</comment>
<keyword evidence="3" id="KW-0597">Phosphoprotein</keyword>
<dbReference type="InterPro" id="IPR050736">
    <property type="entry name" value="Sensor_HK_Regulatory"/>
</dbReference>
<sequence>MRRWVVWREALLAALPALMAAALLTLAARPAYDTVVRRSSGWSPYAYQGLAQDVQAYQVALLDPEASAAERQLRRDIVLSSLNAPGQFSLLPVVETYGEARLSHIRALLRRGTPGSAAAAAREAVMLNAQASSLTHDTQAQALEVLTFLRWVLVVAAALTGLLSMLLTARALLRWRAERERQAHREARQREALDFASHELRRPLQSLLLASDLLRQAETPEQRAHLLTLIEDSAGQIASRADLSHLQDLYLDAVLDVTQLDLRSLVERMEAPRVSVEVPAQPLVWLVDAARLRQVIENLVENALKYTGGPVQVRLAQVDGRPEITVQDAGPGIPPALRERLFWPFERGQGHAAGGQGLGLTLVRRLVRAHRGEVTLEDAPCGGTLVRVTLGGPRGGSGEA</sequence>
<accession>A0A1W1VC94</accession>
<keyword evidence="7" id="KW-0472">Membrane</keyword>
<keyword evidence="5 9" id="KW-0418">Kinase</keyword>
<keyword evidence="10" id="KW-1185">Reference proteome</keyword>
<evidence type="ECO:0000256" key="3">
    <source>
        <dbReference type="ARBA" id="ARBA00022553"/>
    </source>
</evidence>
<evidence type="ECO:0000256" key="4">
    <source>
        <dbReference type="ARBA" id="ARBA00022679"/>
    </source>
</evidence>
<dbReference type="InterPro" id="IPR003594">
    <property type="entry name" value="HATPase_dom"/>
</dbReference>
<dbReference type="PANTHER" id="PTHR43711">
    <property type="entry name" value="TWO-COMPONENT HISTIDINE KINASE"/>
    <property type="match status" value="1"/>
</dbReference>
<evidence type="ECO:0000259" key="8">
    <source>
        <dbReference type="PROSITE" id="PS50109"/>
    </source>
</evidence>
<evidence type="ECO:0000256" key="2">
    <source>
        <dbReference type="ARBA" id="ARBA00012438"/>
    </source>
</evidence>
<dbReference type="PRINTS" id="PR00344">
    <property type="entry name" value="BCTRLSENSOR"/>
</dbReference>
<keyword evidence="4" id="KW-0808">Transferase</keyword>
<keyword evidence="7" id="KW-1133">Transmembrane helix</keyword>
<evidence type="ECO:0000256" key="5">
    <source>
        <dbReference type="ARBA" id="ARBA00022777"/>
    </source>
</evidence>
<feature type="domain" description="Histidine kinase" evidence="8">
    <location>
        <begin position="195"/>
        <end position="394"/>
    </location>
</feature>
<evidence type="ECO:0000313" key="10">
    <source>
        <dbReference type="Proteomes" id="UP000192582"/>
    </source>
</evidence>
<keyword evidence="7" id="KW-0812">Transmembrane</keyword>
<dbReference type="Gene3D" id="3.30.565.10">
    <property type="entry name" value="Histidine kinase-like ATPase, C-terminal domain"/>
    <property type="match status" value="1"/>
</dbReference>
<dbReference type="InterPro" id="IPR003661">
    <property type="entry name" value="HisK_dim/P_dom"/>
</dbReference>
<dbReference type="SUPFAM" id="SSF47384">
    <property type="entry name" value="Homodimeric domain of signal transducing histidine kinase"/>
    <property type="match status" value="1"/>
</dbReference>
<dbReference type="Gene3D" id="1.10.287.130">
    <property type="match status" value="1"/>
</dbReference>
<protein>
    <recommendedName>
        <fullName evidence="2">histidine kinase</fullName>
        <ecNumber evidence="2">2.7.13.3</ecNumber>
    </recommendedName>
</protein>
<dbReference type="Proteomes" id="UP000192582">
    <property type="component" value="Unassembled WGS sequence"/>
</dbReference>
<dbReference type="InterPro" id="IPR004358">
    <property type="entry name" value="Sig_transdc_His_kin-like_C"/>
</dbReference>
<dbReference type="SMART" id="SM00387">
    <property type="entry name" value="HATPase_c"/>
    <property type="match status" value="1"/>
</dbReference>
<dbReference type="STRING" id="695939.SAMN00790413_00959"/>
<evidence type="ECO:0000256" key="1">
    <source>
        <dbReference type="ARBA" id="ARBA00000085"/>
    </source>
</evidence>
<dbReference type="EMBL" id="FWWU01000009">
    <property type="protein sequence ID" value="SMB91029.1"/>
    <property type="molecule type" value="Genomic_DNA"/>
</dbReference>
<name>A0A1W1VC94_9DEIO</name>
<dbReference type="SUPFAM" id="SSF55874">
    <property type="entry name" value="ATPase domain of HSP90 chaperone/DNA topoisomerase II/histidine kinase"/>
    <property type="match status" value="1"/>
</dbReference>
<dbReference type="PANTHER" id="PTHR43711:SF1">
    <property type="entry name" value="HISTIDINE KINASE 1"/>
    <property type="match status" value="1"/>
</dbReference>
<keyword evidence="6" id="KW-0902">Two-component regulatory system</keyword>
<dbReference type="AlphaFoldDB" id="A0A1W1VC94"/>
<feature type="transmembrane region" description="Helical" evidence="7">
    <location>
        <begin position="148"/>
        <end position="173"/>
    </location>
</feature>
<dbReference type="Pfam" id="PF02518">
    <property type="entry name" value="HATPase_c"/>
    <property type="match status" value="1"/>
</dbReference>
<gene>
    <name evidence="9" type="ORF">SAMN00790413_00959</name>
</gene>
<dbReference type="EC" id="2.7.13.3" evidence="2"/>
<dbReference type="InterPro" id="IPR005467">
    <property type="entry name" value="His_kinase_dom"/>
</dbReference>
<organism evidence="9 10">
    <name type="scientific">Deinococcus hopiensis KR-140</name>
    <dbReference type="NCBI Taxonomy" id="695939"/>
    <lineage>
        <taxon>Bacteria</taxon>
        <taxon>Thermotogati</taxon>
        <taxon>Deinococcota</taxon>
        <taxon>Deinococci</taxon>
        <taxon>Deinococcales</taxon>
        <taxon>Deinococcaceae</taxon>
        <taxon>Deinococcus</taxon>
    </lineage>
</organism>
<dbReference type="GO" id="GO:0000155">
    <property type="term" value="F:phosphorelay sensor kinase activity"/>
    <property type="evidence" value="ECO:0007669"/>
    <property type="project" value="InterPro"/>
</dbReference>
<reference evidence="9 10" key="1">
    <citation type="submission" date="2017-04" db="EMBL/GenBank/DDBJ databases">
        <authorList>
            <person name="Afonso C.L."/>
            <person name="Miller P.J."/>
            <person name="Scott M.A."/>
            <person name="Spackman E."/>
            <person name="Goraichik I."/>
            <person name="Dimitrov K.M."/>
            <person name="Suarez D.L."/>
            <person name="Swayne D.E."/>
        </authorList>
    </citation>
    <scope>NUCLEOTIDE SEQUENCE [LARGE SCALE GENOMIC DNA]</scope>
    <source>
        <strain evidence="9 10">KR-140</strain>
    </source>
</reference>
<dbReference type="CDD" id="cd00082">
    <property type="entry name" value="HisKA"/>
    <property type="match status" value="1"/>
</dbReference>
<dbReference type="InterPro" id="IPR036890">
    <property type="entry name" value="HATPase_C_sf"/>
</dbReference>